<dbReference type="PANTHER" id="PTHR24393">
    <property type="entry name" value="ZINC FINGER PROTEIN"/>
    <property type="match status" value="1"/>
</dbReference>
<dbReference type="GO" id="GO:0000978">
    <property type="term" value="F:RNA polymerase II cis-regulatory region sequence-specific DNA binding"/>
    <property type="evidence" value="ECO:0007669"/>
    <property type="project" value="TreeGrafter"/>
</dbReference>
<comment type="subcellular location">
    <subcellularLocation>
        <location evidence="1">Nucleus</location>
    </subcellularLocation>
</comment>
<evidence type="ECO:0000256" key="7">
    <source>
        <dbReference type="ARBA" id="ARBA00023125"/>
    </source>
</evidence>
<evidence type="ECO:0000256" key="2">
    <source>
        <dbReference type="ARBA" id="ARBA00022723"/>
    </source>
</evidence>
<evidence type="ECO:0000256" key="6">
    <source>
        <dbReference type="ARBA" id="ARBA00023015"/>
    </source>
</evidence>
<sequence>MEIPDTIQMESTSVETNLIVRERRSISLKAITPNGNNFNRSDIKQTDIQKMPDKIKPPDGIQTIINNFIKSNVVRERSFHNALTIVENSFACPFRAIYNTYHCIYCTRKFIDPEKLREHTLNHNPKAYKEILRNIRQRNNKCYIDLYKIDCRLCDQKINDFDTFKVHIAKAHGKKLYAKASDSNDDFIILMFVLTGTNLKCMECEMVFPDLHSLKLHMADHFGTCVCDICGMHYFEDRNLKAHLKSHKPTEASFTCTQCGKTFRSKYNLNVHVARVHTKESLYFCNLCDENFFSNTLRHRHMVKVHNEEFLYKCKNCDKVYSNRKQLVQHNRRVHLKILKHGCPVCEKRFCSPAFLKEHMYSHTGERNFRCEHCGKSYPRMKALKVHIQSHSAVKKFQCAMCNASYSQNVCLKNHIKRHHQTVDNSDNNCQGVTT</sequence>
<evidence type="ECO:0000256" key="3">
    <source>
        <dbReference type="ARBA" id="ARBA00022737"/>
    </source>
</evidence>
<proteinExistence type="predicted"/>
<reference evidence="12" key="1">
    <citation type="journal article" date="2013" name="BMC Genomics">
        <title>Unscrambling butterfly oogenesis.</title>
        <authorList>
            <person name="Carter J.M."/>
            <person name="Baker S.C."/>
            <person name="Pink R."/>
            <person name="Carter D.R."/>
            <person name="Collins A."/>
            <person name="Tomlin J."/>
            <person name="Gibbs M."/>
            <person name="Breuker C.J."/>
        </authorList>
    </citation>
    <scope>NUCLEOTIDE SEQUENCE</scope>
    <source>
        <tissue evidence="12">Ovary</tissue>
    </source>
</reference>
<dbReference type="GO" id="GO:0005634">
    <property type="term" value="C:nucleus"/>
    <property type="evidence" value="ECO:0007669"/>
    <property type="project" value="UniProtKB-SubCell"/>
</dbReference>
<feature type="domain" description="C2H2-type" evidence="11">
    <location>
        <begin position="101"/>
        <end position="128"/>
    </location>
</feature>
<evidence type="ECO:0000256" key="4">
    <source>
        <dbReference type="ARBA" id="ARBA00022771"/>
    </source>
</evidence>
<evidence type="ECO:0000256" key="8">
    <source>
        <dbReference type="ARBA" id="ARBA00023163"/>
    </source>
</evidence>
<organism evidence="12">
    <name type="scientific">Pararge aegeria</name>
    <name type="common">speckled wood butterfly</name>
    <dbReference type="NCBI Taxonomy" id="116150"/>
    <lineage>
        <taxon>Eukaryota</taxon>
        <taxon>Metazoa</taxon>
        <taxon>Ecdysozoa</taxon>
        <taxon>Arthropoda</taxon>
        <taxon>Hexapoda</taxon>
        <taxon>Insecta</taxon>
        <taxon>Pterygota</taxon>
        <taxon>Neoptera</taxon>
        <taxon>Endopterygota</taxon>
        <taxon>Lepidoptera</taxon>
        <taxon>Glossata</taxon>
        <taxon>Ditrysia</taxon>
        <taxon>Papilionoidea</taxon>
        <taxon>Nymphalidae</taxon>
        <taxon>Satyrinae</taxon>
        <taxon>Satyrini</taxon>
        <taxon>Parargina</taxon>
        <taxon>Pararge</taxon>
    </lineage>
</organism>
<dbReference type="GO" id="GO:0001228">
    <property type="term" value="F:DNA-binding transcription activator activity, RNA polymerase II-specific"/>
    <property type="evidence" value="ECO:0007669"/>
    <property type="project" value="TreeGrafter"/>
</dbReference>
<dbReference type="PROSITE" id="PS00028">
    <property type="entry name" value="ZINC_FINGER_C2H2_1"/>
    <property type="match status" value="6"/>
</dbReference>
<accession>S4P6U0</accession>
<protein>
    <submittedName>
        <fullName evidence="12">Zinc finger protein 568</fullName>
    </submittedName>
</protein>
<dbReference type="SMART" id="SM00355">
    <property type="entry name" value="ZnF_C2H2"/>
    <property type="match status" value="10"/>
</dbReference>
<dbReference type="InterPro" id="IPR036236">
    <property type="entry name" value="Znf_C2H2_sf"/>
</dbReference>
<reference evidence="12" key="2">
    <citation type="submission" date="2013-05" db="EMBL/GenBank/DDBJ databases">
        <authorList>
            <person name="Carter J.-M."/>
            <person name="Baker S.C."/>
            <person name="Pink R."/>
            <person name="Carter D.R.F."/>
            <person name="Collins A."/>
            <person name="Tomlin J."/>
            <person name="Gibbs M."/>
            <person name="Breuker C.J."/>
        </authorList>
    </citation>
    <scope>NUCLEOTIDE SEQUENCE</scope>
    <source>
        <tissue evidence="12">Ovary</tissue>
    </source>
</reference>
<dbReference type="Pfam" id="PF00096">
    <property type="entry name" value="zf-C2H2"/>
    <property type="match status" value="5"/>
</dbReference>
<feature type="domain" description="C2H2-type" evidence="11">
    <location>
        <begin position="283"/>
        <end position="311"/>
    </location>
</feature>
<keyword evidence="8" id="KW-0804">Transcription</keyword>
<dbReference type="AlphaFoldDB" id="S4P6U0"/>
<dbReference type="GO" id="GO:0008270">
    <property type="term" value="F:zinc ion binding"/>
    <property type="evidence" value="ECO:0007669"/>
    <property type="project" value="UniProtKB-KW"/>
</dbReference>
<dbReference type="PROSITE" id="PS50157">
    <property type="entry name" value="ZINC_FINGER_C2H2_2"/>
    <property type="match status" value="7"/>
</dbReference>
<evidence type="ECO:0000256" key="9">
    <source>
        <dbReference type="ARBA" id="ARBA00023242"/>
    </source>
</evidence>
<evidence type="ECO:0000259" key="11">
    <source>
        <dbReference type="PROSITE" id="PS50157"/>
    </source>
</evidence>
<keyword evidence="7" id="KW-0238">DNA-binding</keyword>
<feature type="domain" description="C2H2-type" evidence="11">
    <location>
        <begin position="341"/>
        <end position="368"/>
    </location>
</feature>
<dbReference type="EMBL" id="GAIX01006716">
    <property type="protein sequence ID" value="JAA85844.1"/>
    <property type="molecule type" value="Transcribed_RNA"/>
</dbReference>
<keyword evidence="5" id="KW-0862">Zinc</keyword>
<evidence type="ECO:0000313" key="12">
    <source>
        <dbReference type="EMBL" id="JAA85844.1"/>
    </source>
</evidence>
<evidence type="ECO:0000256" key="1">
    <source>
        <dbReference type="ARBA" id="ARBA00004123"/>
    </source>
</evidence>
<feature type="domain" description="C2H2-type" evidence="11">
    <location>
        <begin position="397"/>
        <end position="419"/>
    </location>
</feature>
<keyword evidence="3" id="KW-0677">Repeat</keyword>
<keyword evidence="4 10" id="KW-0863">Zinc-finger</keyword>
<feature type="domain" description="C2H2-type" evidence="11">
    <location>
        <begin position="312"/>
        <end position="335"/>
    </location>
</feature>
<dbReference type="FunFam" id="3.30.160.60:FF:000100">
    <property type="entry name" value="Zinc finger 45-like"/>
    <property type="match status" value="1"/>
</dbReference>
<dbReference type="SUPFAM" id="SSF57667">
    <property type="entry name" value="beta-beta-alpha zinc fingers"/>
    <property type="match status" value="4"/>
</dbReference>
<evidence type="ECO:0000256" key="5">
    <source>
        <dbReference type="ARBA" id="ARBA00022833"/>
    </source>
</evidence>
<feature type="domain" description="C2H2-type" evidence="11">
    <location>
        <begin position="369"/>
        <end position="396"/>
    </location>
</feature>
<feature type="domain" description="C2H2-type" evidence="11">
    <location>
        <begin position="254"/>
        <end position="282"/>
    </location>
</feature>
<dbReference type="InterPro" id="IPR013087">
    <property type="entry name" value="Znf_C2H2_type"/>
</dbReference>
<dbReference type="PANTHER" id="PTHR24393:SF34">
    <property type="entry name" value="PR_SET DOMAIN 13"/>
    <property type="match status" value="1"/>
</dbReference>
<name>S4P6U0_9NEOP</name>
<keyword evidence="6" id="KW-0805">Transcription regulation</keyword>
<evidence type="ECO:0000256" key="10">
    <source>
        <dbReference type="PROSITE-ProRule" id="PRU00042"/>
    </source>
</evidence>
<keyword evidence="9" id="KW-0539">Nucleus</keyword>
<keyword evidence="2" id="KW-0479">Metal-binding</keyword>
<dbReference type="FunFam" id="3.30.160.60:FF:000646">
    <property type="entry name" value="Myeloid zinc finger 1"/>
    <property type="match status" value="1"/>
</dbReference>
<dbReference type="Gene3D" id="3.30.160.60">
    <property type="entry name" value="Classic Zinc Finger"/>
    <property type="match status" value="5"/>
</dbReference>